<dbReference type="Proteomes" id="UP000282087">
    <property type="component" value="Unassembled WGS sequence"/>
</dbReference>
<evidence type="ECO:0000313" key="2">
    <source>
        <dbReference type="Proteomes" id="UP000282087"/>
    </source>
</evidence>
<evidence type="ECO:0000313" key="1">
    <source>
        <dbReference type="EMBL" id="RMX68782.1"/>
    </source>
</evidence>
<keyword evidence="2" id="KW-1185">Reference proteome</keyword>
<dbReference type="AlphaFoldDB" id="A0A3M6VR53"/>
<name>A0A3M6VR53_9STRA</name>
<dbReference type="EMBL" id="QLLG01000053">
    <property type="protein sequence ID" value="RMX68782.1"/>
    <property type="molecule type" value="Genomic_DNA"/>
</dbReference>
<proteinExistence type="predicted"/>
<organism evidence="1 2">
    <name type="scientific">Peronospora effusa</name>
    <dbReference type="NCBI Taxonomy" id="542832"/>
    <lineage>
        <taxon>Eukaryota</taxon>
        <taxon>Sar</taxon>
        <taxon>Stramenopiles</taxon>
        <taxon>Oomycota</taxon>
        <taxon>Peronosporomycetes</taxon>
        <taxon>Peronosporales</taxon>
        <taxon>Peronosporaceae</taxon>
        <taxon>Peronospora</taxon>
    </lineage>
</organism>
<accession>A0A3M6VR53</accession>
<gene>
    <name evidence="1" type="ORF">DD238_006242</name>
</gene>
<reference evidence="1 2" key="1">
    <citation type="submission" date="2018-06" db="EMBL/GenBank/DDBJ databases">
        <title>Comparative genomics of downy mildews reveals potential adaptations to biotrophy.</title>
        <authorList>
            <person name="Fletcher K."/>
            <person name="Klosterman S.J."/>
            <person name="Derevnina L."/>
            <person name="Martin F."/>
            <person name="Koike S."/>
            <person name="Reyes Chin-Wo S."/>
            <person name="Mou B."/>
            <person name="Michelmore R."/>
        </authorList>
    </citation>
    <scope>NUCLEOTIDE SEQUENCE [LARGE SCALE GENOMIC DNA]</scope>
    <source>
        <strain evidence="1 2">R14</strain>
    </source>
</reference>
<protein>
    <submittedName>
        <fullName evidence="1">Uncharacterized protein</fullName>
    </submittedName>
</protein>
<sequence>MFISISISFSNGTAHTILVVSYSQHIAEDTPLQELTYRLVSMTSSHSLETGVDIRRQRLDLRRCDRLAVLQPLQRKQTLMLNCIFMIMDDIVQASEYSYGMNGFGHIHYNLSLDDHIILAAQTI</sequence>
<comment type="caution">
    <text evidence="1">The sequence shown here is derived from an EMBL/GenBank/DDBJ whole genome shotgun (WGS) entry which is preliminary data.</text>
</comment>
<dbReference type="VEuPathDB" id="FungiDB:DD237_008534"/>